<evidence type="ECO:0000313" key="5">
    <source>
        <dbReference type="Proteomes" id="UP000887569"/>
    </source>
</evidence>
<dbReference type="PANTHER" id="PTHR12901">
    <property type="entry name" value="SPERM PROTEIN HOMOLOG"/>
    <property type="match status" value="1"/>
</dbReference>
<comment type="function">
    <text evidence="3">Required for the function of coenzyme Q in the respiratory chain. May serve as a chaperone or may be involved in the transport of Q6 from its site of synthesis to the catalytic sites of the respiratory complexes.</text>
</comment>
<dbReference type="CDD" id="cd07813">
    <property type="entry name" value="COQ10p_like"/>
    <property type="match status" value="1"/>
</dbReference>
<dbReference type="GO" id="GO:0005739">
    <property type="term" value="C:mitochondrion"/>
    <property type="evidence" value="ECO:0007669"/>
    <property type="project" value="TreeGrafter"/>
</dbReference>
<dbReference type="PANTHER" id="PTHR12901:SF10">
    <property type="entry name" value="COENZYME Q-BINDING PROTEIN COQ10, MITOCHONDRIAL"/>
    <property type="match status" value="1"/>
</dbReference>
<comment type="subunit">
    <text evidence="2">Interacts with coenzyme Q.</text>
</comment>
<evidence type="ECO:0000259" key="4">
    <source>
        <dbReference type="Pfam" id="PF03364"/>
    </source>
</evidence>
<protein>
    <submittedName>
        <fullName evidence="6 7">Coenzyme Q-binding protein COQ10 START domain-containing protein</fullName>
    </submittedName>
</protein>
<keyword evidence="5" id="KW-1185">Reference proteome</keyword>
<feature type="domain" description="Coenzyme Q-binding protein COQ10 START" evidence="4">
    <location>
        <begin position="36"/>
        <end position="164"/>
    </location>
</feature>
<proteinExistence type="inferred from homology"/>
<name>A0A915BMP3_PARUN</name>
<dbReference type="GO" id="GO:0048039">
    <property type="term" value="F:ubiquinone binding"/>
    <property type="evidence" value="ECO:0007669"/>
    <property type="project" value="InterPro"/>
</dbReference>
<dbReference type="WBParaSite" id="PgR047_g040_t07">
    <property type="protein sequence ID" value="PgR047_g040_t07"/>
    <property type="gene ID" value="PgR047_g040"/>
</dbReference>
<dbReference type="InterPro" id="IPR023393">
    <property type="entry name" value="START-like_dom_sf"/>
</dbReference>
<organism evidence="5 6">
    <name type="scientific">Parascaris univalens</name>
    <name type="common">Nematode worm</name>
    <dbReference type="NCBI Taxonomy" id="6257"/>
    <lineage>
        <taxon>Eukaryota</taxon>
        <taxon>Metazoa</taxon>
        <taxon>Ecdysozoa</taxon>
        <taxon>Nematoda</taxon>
        <taxon>Chromadorea</taxon>
        <taxon>Rhabditida</taxon>
        <taxon>Spirurina</taxon>
        <taxon>Ascaridomorpha</taxon>
        <taxon>Ascaridoidea</taxon>
        <taxon>Ascarididae</taxon>
        <taxon>Parascaris</taxon>
    </lineage>
</organism>
<dbReference type="AlphaFoldDB" id="A0A915BMP3"/>
<reference evidence="6 7" key="1">
    <citation type="submission" date="2022-11" db="UniProtKB">
        <authorList>
            <consortium name="WormBaseParasite"/>
        </authorList>
    </citation>
    <scope>IDENTIFICATION</scope>
</reference>
<dbReference type="SUPFAM" id="SSF55961">
    <property type="entry name" value="Bet v1-like"/>
    <property type="match status" value="1"/>
</dbReference>
<dbReference type="WBParaSite" id="PgR047_g040_t05">
    <property type="protein sequence ID" value="PgR047_g040_t05"/>
    <property type="gene ID" value="PgR047_g040"/>
</dbReference>
<dbReference type="Proteomes" id="UP000887569">
    <property type="component" value="Unplaced"/>
</dbReference>
<comment type="similarity">
    <text evidence="1">Belongs to the COQ10 family.</text>
</comment>
<sequence length="190" mass="21793">MLVRSVSALSRRHLFSPPPFTLPLSRRKEYEEKRLVGFTAEEMFEVVARVSEYPQFVPWCRDAHVKILSPSVSIADLQIGFPPLLETYSSRITTSKPTVVRSVCIDQRLFNLLDTTWRFGAGDPSNIRSCTLHFMLAFEFKSLLHSQLAHVFFDQVVRTMVTAFLKRAEIKYGPPSLDHFKTTTIIKKVS</sequence>
<evidence type="ECO:0000256" key="1">
    <source>
        <dbReference type="ARBA" id="ARBA00006885"/>
    </source>
</evidence>
<evidence type="ECO:0000313" key="6">
    <source>
        <dbReference type="WBParaSite" id="PgR047_g040_t05"/>
    </source>
</evidence>
<dbReference type="GO" id="GO:0045333">
    <property type="term" value="P:cellular respiration"/>
    <property type="evidence" value="ECO:0007669"/>
    <property type="project" value="InterPro"/>
</dbReference>
<accession>A0A915BMP3</accession>
<dbReference type="Pfam" id="PF03364">
    <property type="entry name" value="Polyketide_cyc"/>
    <property type="match status" value="1"/>
</dbReference>
<dbReference type="WBParaSite" id="PgR047_g040_t08">
    <property type="protein sequence ID" value="PgR047_g040_t08"/>
    <property type="gene ID" value="PgR047_g040"/>
</dbReference>
<dbReference type="InterPro" id="IPR005031">
    <property type="entry name" value="COQ10_START"/>
</dbReference>
<evidence type="ECO:0000313" key="7">
    <source>
        <dbReference type="WBParaSite" id="PgR047_g040_t07"/>
    </source>
</evidence>
<evidence type="ECO:0000256" key="2">
    <source>
        <dbReference type="ARBA" id="ARBA00011814"/>
    </source>
</evidence>
<dbReference type="InterPro" id="IPR044996">
    <property type="entry name" value="COQ10-like"/>
</dbReference>
<evidence type="ECO:0000256" key="3">
    <source>
        <dbReference type="ARBA" id="ARBA00024947"/>
    </source>
</evidence>
<dbReference type="Gene3D" id="3.30.530.20">
    <property type="match status" value="1"/>
</dbReference>